<feature type="domain" description="SNRNP25 ubiquitin-like" evidence="2">
    <location>
        <begin position="46"/>
        <end position="131"/>
    </location>
</feature>
<dbReference type="PANTHER" id="PTHR14942:SF20">
    <property type="entry name" value="SNRNP25 UBIQUITIN-LIKE DOMAIN-CONTAINING PROTEIN"/>
    <property type="match status" value="1"/>
</dbReference>
<dbReference type="Pfam" id="PF18036">
    <property type="entry name" value="Ubiquitin_4"/>
    <property type="match status" value="1"/>
</dbReference>
<evidence type="ECO:0000313" key="4">
    <source>
        <dbReference type="RefSeq" id="XP_004498746.1"/>
    </source>
</evidence>
<dbReference type="OrthoDB" id="72819at2759"/>
<gene>
    <name evidence="4" type="primary">LOC101488754</name>
</gene>
<dbReference type="eggNOG" id="ENOG502S01M">
    <property type="taxonomic scope" value="Eukaryota"/>
</dbReference>
<dbReference type="PaxDb" id="3827-XP_004498746.1"/>
<accession>A0A1S2Y595</accession>
<dbReference type="KEGG" id="cam:101488754"/>
<evidence type="ECO:0000256" key="1">
    <source>
        <dbReference type="SAM" id="MobiDB-lite"/>
    </source>
</evidence>
<feature type="compositionally biased region" description="Acidic residues" evidence="1">
    <location>
        <begin position="168"/>
        <end position="183"/>
    </location>
</feature>
<dbReference type="PANTHER" id="PTHR14942">
    <property type="entry name" value="U11/U12 SMALL NUCLEAR RIBONUCLEOPROTEIN 25 KDA PROTEIN"/>
    <property type="match status" value="1"/>
</dbReference>
<feature type="region of interest" description="Disordered" evidence="1">
    <location>
        <begin position="139"/>
        <end position="185"/>
    </location>
</feature>
<protein>
    <submittedName>
        <fullName evidence="4">Uncharacterized protein LOC101488754</fullName>
    </submittedName>
</protein>
<dbReference type="GO" id="GO:0000398">
    <property type="term" value="P:mRNA splicing, via spliceosome"/>
    <property type="evidence" value="ECO:0007669"/>
    <property type="project" value="InterPro"/>
</dbReference>
<name>A0A1S2Y595_CICAR</name>
<dbReference type="Proteomes" id="UP000087171">
    <property type="component" value="Chromosome Ca4"/>
</dbReference>
<dbReference type="InterPro" id="IPR039690">
    <property type="entry name" value="SNRNP25"/>
</dbReference>
<keyword evidence="3" id="KW-1185">Reference proteome</keyword>
<dbReference type="AlphaFoldDB" id="A0A1S2Y595"/>
<reference evidence="3" key="1">
    <citation type="journal article" date="2013" name="Nat. Biotechnol.">
        <title>Draft genome sequence of chickpea (Cicer arietinum) provides a resource for trait improvement.</title>
        <authorList>
            <person name="Varshney R.K."/>
            <person name="Song C."/>
            <person name="Saxena R.K."/>
            <person name="Azam S."/>
            <person name="Yu S."/>
            <person name="Sharpe A.G."/>
            <person name="Cannon S."/>
            <person name="Baek J."/>
            <person name="Rosen B.D."/>
            <person name="Tar'an B."/>
            <person name="Millan T."/>
            <person name="Zhang X."/>
            <person name="Ramsay L.D."/>
            <person name="Iwata A."/>
            <person name="Wang Y."/>
            <person name="Nelson W."/>
            <person name="Farmer A.D."/>
            <person name="Gaur P.M."/>
            <person name="Soderlund C."/>
            <person name="Penmetsa R.V."/>
            <person name="Xu C."/>
            <person name="Bharti A.K."/>
            <person name="He W."/>
            <person name="Winter P."/>
            <person name="Zhao S."/>
            <person name="Hane J.K."/>
            <person name="Carrasquilla-Garcia N."/>
            <person name="Condie J.A."/>
            <person name="Upadhyaya H.D."/>
            <person name="Luo M.C."/>
            <person name="Thudi M."/>
            <person name="Gowda C.L."/>
            <person name="Singh N.P."/>
            <person name="Lichtenzveig J."/>
            <person name="Gali K.K."/>
            <person name="Rubio J."/>
            <person name="Nadarajan N."/>
            <person name="Dolezel J."/>
            <person name="Bansal K.C."/>
            <person name="Xu X."/>
            <person name="Edwards D."/>
            <person name="Zhang G."/>
            <person name="Kahl G."/>
            <person name="Gil J."/>
            <person name="Singh K.B."/>
            <person name="Datta S.K."/>
            <person name="Jackson S.A."/>
            <person name="Wang J."/>
            <person name="Cook D.R."/>
        </authorList>
    </citation>
    <scope>NUCLEOTIDE SEQUENCE [LARGE SCALE GENOMIC DNA]</scope>
    <source>
        <strain evidence="3">cv. CDC Frontier</strain>
    </source>
</reference>
<dbReference type="CDD" id="cd17058">
    <property type="entry name" value="Ubl_SNRNP25"/>
    <property type="match status" value="1"/>
</dbReference>
<evidence type="ECO:0000313" key="3">
    <source>
        <dbReference type="Proteomes" id="UP000087171"/>
    </source>
</evidence>
<proteinExistence type="predicted"/>
<evidence type="ECO:0000259" key="2">
    <source>
        <dbReference type="Pfam" id="PF18036"/>
    </source>
</evidence>
<dbReference type="InterPro" id="IPR029071">
    <property type="entry name" value="Ubiquitin-like_domsf"/>
</dbReference>
<organism evidence="3 4">
    <name type="scientific">Cicer arietinum</name>
    <name type="common">Chickpea</name>
    <name type="synonym">Garbanzo</name>
    <dbReference type="NCBI Taxonomy" id="3827"/>
    <lineage>
        <taxon>Eukaryota</taxon>
        <taxon>Viridiplantae</taxon>
        <taxon>Streptophyta</taxon>
        <taxon>Embryophyta</taxon>
        <taxon>Tracheophyta</taxon>
        <taxon>Spermatophyta</taxon>
        <taxon>Magnoliopsida</taxon>
        <taxon>eudicotyledons</taxon>
        <taxon>Gunneridae</taxon>
        <taxon>Pentapetalae</taxon>
        <taxon>rosids</taxon>
        <taxon>fabids</taxon>
        <taxon>Fabales</taxon>
        <taxon>Fabaceae</taxon>
        <taxon>Papilionoideae</taxon>
        <taxon>50 kb inversion clade</taxon>
        <taxon>NPAAA clade</taxon>
        <taxon>Hologalegina</taxon>
        <taxon>IRL clade</taxon>
        <taxon>Cicereae</taxon>
        <taxon>Cicer</taxon>
    </lineage>
</organism>
<sequence length="260" mass="29738">MADTTLSLIVPNAKKKTTQFSSSSSVSSIFSRKSFSLYDKLPSLPLRLSVLKLDGSSFDIQVPKAATIAELKDAVEAVFSHMPQKGPGKISWPHVWGQFCLCYDGKKLIIEEDYLRNYGVKDGDQLHFIRHMSNNCGVQRKRSKKRVFHLKQHRRSSQSNDIEQRENCDDDDDGIGSDEEASQNEEIKHHIEEKHVGKNKLTGFVGELFAYTPLALVRKTRAQNKINPSTISRCLLGSFRKIRRIVYSGRRQQYSVWKRH</sequence>
<reference evidence="4" key="2">
    <citation type="submission" date="2025-08" db="UniProtKB">
        <authorList>
            <consortium name="RefSeq"/>
        </authorList>
    </citation>
    <scope>IDENTIFICATION</scope>
    <source>
        <tissue evidence="4">Etiolated seedlings</tissue>
    </source>
</reference>
<dbReference type="SUPFAM" id="SSF54236">
    <property type="entry name" value="Ubiquitin-like"/>
    <property type="match status" value="1"/>
</dbReference>
<dbReference type="Gene3D" id="3.10.20.90">
    <property type="entry name" value="Phosphatidylinositol 3-kinase Catalytic Subunit, Chain A, domain 1"/>
    <property type="match status" value="1"/>
</dbReference>
<dbReference type="InterPro" id="IPR040610">
    <property type="entry name" value="SNRNP25_ubiquitin"/>
</dbReference>
<feature type="compositionally biased region" description="Basic residues" evidence="1">
    <location>
        <begin position="139"/>
        <end position="156"/>
    </location>
</feature>
<dbReference type="GeneID" id="101488754"/>
<dbReference type="RefSeq" id="XP_004498746.1">
    <property type="nucleotide sequence ID" value="XM_004498689.3"/>
</dbReference>